<comment type="caution">
    <text evidence="1">The sequence shown here is derived from an EMBL/GenBank/DDBJ whole genome shotgun (WGS) entry which is preliminary data.</text>
</comment>
<sequence>MQCSLLTPSSHLSLSEDPRDLSVRQDRGICCEPQARRFQHTAHLPLAIVCAVSLLVVQLTDGLGLLWQSNPSCVRPELQPGQRMPGHGAKRRVWTNQTYSCGMPSQDLLVGTRDGRSQRLLSQQSLHAAEQTHLSLPPPR</sequence>
<proteinExistence type="predicted"/>
<protein>
    <submittedName>
        <fullName evidence="1">Uncharacterized protein</fullName>
    </submittedName>
</protein>
<name>A0ABR4BEQ5_9LECA</name>
<organism evidence="1 2">
    <name type="scientific">Lepraria finkii</name>
    <dbReference type="NCBI Taxonomy" id="1340010"/>
    <lineage>
        <taxon>Eukaryota</taxon>
        <taxon>Fungi</taxon>
        <taxon>Dikarya</taxon>
        <taxon>Ascomycota</taxon>
        <taxon>Pezizomycotina</taxon>
        <taxon>Lecanoromycetes</taxon>
        <taxon>OSLEUM clade</taxon>
        <taxon>Lecanoromycetidae</taxon>
        <taxon>Lecanorales</taxon>
        <taxon>Lecanorineae</taxon>
        <taxon>Stereocaulaceae</taxon>
        <taxon>Lepraria</taxon>
    </lineage>
</organism>
<dbReference type="EMBL" id="JBHFEH010000016">
    <property type="protein sequence ID" value="KAL2054368.1"/>
    <property type="molecule type" value="Genomic_DNA"/>
</dbReference>
<gene>
    <name evidence="1" type="ORF">ABVK25_005509</name>
</gene>
<dbReference type="Proteomes" id="UP001590951">
    <property type="component" value="Unassembled WGS sequence"/>
</dbReference>
<accession>A0ABR4BEQ5</accession>
<evidence type="ECO:0000313" key="1">
    <source>
        <dbReference type="EMBL" id="KAL2054368.1"/>
    </source>
</evidence>
<reference evidence="1 2" key="1">
    <citation type="submission" date="2024-09" db="EMBL/GenBank/DDBJ databases">
        <title>Rethinking Asexuality: The Enigmatic Case of Functional Sexual Genes in Lepraria (Stereocaulaceae).</title>
        <authorList>
            <person name="Doellman M."/>
            <person name="Sun Y."/>
            <person name="Barcenas-Pena A."/>
            <person name="Lumbsch H.T."/>
            <person name="Grewe F."/>
        </authorList>
    </citation>
    <scope>NUCLEOTIDE SEQUENCE [LARGE SCALE GENOMIC DNA]</scope>
    <source>
        <strain evidence="1 2">Grewe 0041</strain>
    </source>
</reference>
<evidence type="ECO:0000313" key="2">
    <source>
        <dbReference type="Proteomes" id="UP001590951"/>
    </source>
</evidence>
<keyword evidence="2" id="KW-1185">Reference proteome</keyword>